<feature type="compositionally biased region" description="Basic residues" evidence="1">
    <location>
        <begin position="1"/>
        <end position="12"/>
    </location>
</feature>
<accession>A0A2S6YZ64</accession>
<proteinExistence type="predicted"/>
<reference evidence="2 3" key="1">
    <citation type="submission" date="2016-08" db="EMBL/GenBank/DDBJ databases">
        <title>Evolution of the type three secretion system and type three effector repertoires in Xanthomonas.</title>
        <authorList>
            <person name="Merda D."/>
            <person name="Briand M."/>
            <person name="Bosis E."/>
            <person name="Rousseau C."/>
            <person name="Portier P."/>
            <person name="Jacques M.-A."/>
            <person name="Fischer-Le Saux M."/>
        </authorList>
    </citation>
    <scope>NUCLEOTIDE SEQUENCE [LARGE SCALE GENOMIC DNA]</scope>
    <source>
        <strain evidence="2 3">CFBP 4691</strain>
    </source>
</reference>
<dbReference type="AlphaFoldDB" id="A0A2S6YZ64"/>
<evidence type="ECO:0000256" key="1">
    <source>
        <dbReference type="SAM" id="MobiDB-lite"/>
    </source>
</evidence>
<evidence type="ECO:0000313" key="3">
    <source>
        <dbReference type="Proteomes" id="UP000239898"/>
    </source>
</evidence>
<comment type="caution">
    <text evidence="2">The sequence shown here is derived from an EMBL/GenBank/DDBJ whole genome shotgun (WGS) entry which is preliminary data.</text>
</comment>
<organism evidence="2 3">
    <name type="scientific">Xanthomonas theicola</name>
    <dbReference type="NCBI Taxonomy" id="56464"/>
    <lineage>
        <taxon>Bacteria</taxon>
        <taxon>Pseudomonadati</taxon>
        <taxon>Pseudomonadota</taxon>
        <taxon>Gammaproteobacteria</taxon>
        <taxon>Lysobacterales</taxon>
        <taxon>Lysobacteraceae</taxon>
        <taxon>Xanthomonas</taxon>
    </lineage>
</organism>
<feature type="region of interest" description="Disordered" evidence="1">
    <location>
        <begin position="1"/>
        <end position="22"/>
    </location>
</feature>
<sequence>MSKAKKAAKPGRTKTFNGTLPRGINASQAVSSVAGVTLRTCSRSFPGSANSADAHKDVSE</sequence>
<name>A0A2S6YZ64_9XANT</name>
<protein>
    <submittedName>
        <fullName evidence="2">Uncharacterized protein</fullName>
    </submittedName>
</protein>
<evidence type="ECO:0000313" key="2">
    <source>
        <dbReference type="EMBL" id="PPT73303.1"/>
    </source>
</evidence>
<gene>
    <name evidence="2" type="ORF">XthCFBP4691_20415</name>
</gene>
<dbReference type="EMBL" id="MIGX01000293">
    <property type="protein sequence ID" value="PPT73303.1"/>
    <property type="molecule type" value="Genomic_DNA"/>
</dbReference>
<dbReference type="Proteomes" id="UP000239898">
    <property type="component" value="Unassembled WGS sequence"/>
</dbReference>
<keyword evidence="3" id="KW-1185">Reference proteome</keyword>